<gene>
    <name evidence="1" type="ORF">EVEC_LOCUS9040</name>
</gene>
<reference evidence="3" key="1">
    <citation type="submission" date="2017-02" db="UniProtKB">
        <authorList>
            <consortium name="WormBaseParasite"/>
        </authorList>
    </citation>
    <scope>IDENTIFICATION</scope>
</reference>
<sequence length="152" mass="17058">MINAGCITSACDTNSNYIAGVASVAGTGASNSFGGGARPLLVSTERPELSSNANEFFTEELLNEIRAGRARVIERHRFRPIYRYDDPETGISYAVIKSRSGNLLILDTLDNIYNERYRWHRTGGYIERGSSEPIYDTSRRRTARATFRTLKR</sequence>
<name>A0A0N4VFV1_ENTVE</name>
<protein>
    <submittedName>
        <fullName evidence="3">SH2 domain-containing protein</fullName>
    </submittedName>
</protein>
<organism evidence="3">
    <name type="scientific">Enterobius vermicularis</name>
    <name type="common">Human pinworm</name>
    <dbReference type="NCBI Taxonomy" id="51028"/>
    <lineage>
        <taxon>Eukaryota</taxon>
        <taxon>Metazoa</taxon>
        <taxon>Ecdysozoa</taxon>
        <taxon>Nematoda</taxon>
        <taxon>Chromadorea</taxon>
        <taxon>Rhabditida</taxon>
        <taxon>Spirurina</taxon>
        <taxon>Oxyuridomorpha</taxon>
        <taxon>Oxyuroidea</taxon>
        <taxon>Oxyuridae</taxon>
        <taxon>Enterobius</taxon>
    </lineage>
</organism>
<evidence type="ECO:0000313" key="3">
    <source>
        <dbReference type="WBParaSite" id="EVEC_0000963001-mRNA-1"/>
    </source>
</evidence>
<dbReference type="Proteomes" id="UP000274131">
    <property type="component" value="Unassembled WGS sequence"/>
</dbReference>
<reference evidence="1 2" key="2">
    <citation type="submission" date="2018-10" db="EMBL/GenBank/DDBJ databases">
        <authorList>
            <consortium name="Pathogen Informatics"/>
        </authorList>
    </citation>
    <scope>NUCLEOTIDE SEQUENCE [LARGE SCALE GENOMIC DNA]</scope>
</reference>
<evidence type="ECO:0000313" key="2">
    <source>
        <dbReference type="Proteomes" id="UP000274131"/>
    </source>
</evidence>
<dbReference type="EMBL" id="UXUI01009770">
    <property type="protein sequence ID" value="VDD94289.1"/>
    <property type="molecule type" value="Genomic_DNA"/>
</dbReference>
<dbReference type="WBParaSite" id="EVEC_0000963001-mRNA-1">
    <property type="protein sequence ID" value="EVEC_0000963001-mRNA-1"/>
    <property type="gene ID" value="EVEC_0000963001"/>
</dbReference>
<evidence type="ECO:0000313" key="1">
    <source>
        <dbReference type="EMBL" id="VDD94289.1"/>
    </source>
</evidence>
<keyword evidence="2" id="KW-1185">Reference proteome</keyword>
<dbReference type="AlphaFoldDB" id="A0A0N4VFV1"/>
<proteinExistence type="predicted"/>
<accession>A0A0N4VFV1</accession>